<dbReference type="Pfam" id="PF02770">
    <property type="entry name" value="Acyl-CoA_dh_M"/>
    <property type="match status" value="1"/>
</dbReference>
<dbReference type="GO" id="GO:0071949">
    <property type="term" value="F:FAD binding"/>
    <property type="evidence" value="ECO:0007669"/>
    <property type="project" value="InterPro"/>
</dbReference>
<evidence type="ECO:0000259" key="17">
    <source>
        <dbReference type="Pfam" id="PF02770"/>
    </source>
</evidence>
<organism evidence="20 21">
    <name type="scientific">Penicillium decumbens</name>
    <dbReference type="NCBI Taxonomy" id="69771"/>
    <lineage>
        <taxon>Eukaryota</taxon>
        <taxon>Fungi</taxon>
        <taxon>Dikarya</taxon>
        <taxon>Ascomycota</taxon>
        <taxon>Pezizomycotina</taxon>
        <taxon>Eurotiomycetes</taxon>
        <taxon>Eurotiomycetidae</taxon>
        <taxon>Eurotiales</taxon>
        <taxon>Aspergillaceae</taxon>
        <taxon>Penicillium</taxon>
    </lineage>
</organism>
<evidence type="ECO:0000313" key="21">
    <source>
        <dbReference type="Proteomes" id="UP000191522"/>
    </source>
</evidence>
<feature type="domain" description="Acyl-CoA oxidase C-terminal" evidence="16">
    <location>
        <begin position="511"/>
        <end position="674"/>
    </location>
</feature>
<comment type="similarity">
    <text evidence="5 12">Belongs to the acyl-CoA oxidase family.</text>
</comment>
<keyword evidence="8" id="KW-0276">Fatty acid metabolism</keyword>
<keyword evidence="10" id="KW-0443">Lipid metabolism</keyword>
<dbReference type="SUPFAM" id="SSF56645">
    <property type="entry name" value="Acyl-CoA dehydrogenase NM domain-like"/>
    <property type="match status" value="1"/>
</dbReference>
<dbReference type="GO" id="GO:0005504">
    <property type="term" value="F:fatty acid binding"/>
    <property type="evidence" value="ECO:0007669"/>
    <property type="project" value="TreeGrafter"/>
</dbReference>
<evidence type="ECO:0000313" key="20">
    <source>
        <dbReference type="EMBL" id="OQD70501.1"/>
    </source>
</evidence>
<gene>
    <name evidence="20" type="ORF">PENDEC_c023G04892</name>
</gene>
<keyword evidence="6 12" id="KW-0285">Flavoprotein</keyword>
<dbReference type="Gene3D" id="1.20.140.10">
    <property type="entry name" value="Butyryl-CoA Dehydrogenase, subunit A, domain 3"/>
    <property type="match status" value="2"/>
</dbReference>
<comment type="subcellular location">
    <subcellularLocation>
        <location evidence="3">Peroxisome</location>
    </subcellularLocation>
</comment>
<sequence>MPSPPPDWVKALKPSGPQGSELLAQERAQSNINVDKLSELLHTKEALDRQQKLLRLLEPEKVFDKSQNHSLGRVERLQRSLAKAKRLQQLAEQNQWSMEELHAANELIGEPTPYGLHASMFLVTLREQGSPEQHKHFLERAAKYEIIGCYAQTELGHGSNVRGLETTATWNQDDQTFTINSPTLTSAKWWIGSLGRTANHAVVMAQLFIGGKNFGPHPFVVQVRDVETHQPLENVYVGDIGPKFGYNTMDNGFLLFNNFKIPHINMLARFSRIDKETGKYIRPALPSLVYGTLTWVRSNIVLQSGGILARGVTIATRYAAVRRQFQDRDAEPNAGENQVLNYKMVQVRLLPLLASMYALHFTGRGMMKLYQENQNRMKAAASPGQNSRGPGPEELRAGADLLADLHATSCGLKALASTTAGEGLEICRRACGGHGYSSYSGIGHHYADYLPTLTWEGDNYMLTQQVARYLLKSARAVLSGKPADNDTSRILKNYLDRRDKGASFDVLGEDKDIVEAFAWRTAHLTFEALKHRDAEKRSWNSLLVDFWRLSTAHSQYLVVRNFYEAVSSPQLSQALDPETKTVMHALFRLYALHTLEREAAEFFSSGAVTVRQITLTRTTAVMKLLDEIRPHAVSLVDSWAIPDWQLDSSLGRSDGKVYEDLFHRASQENPVNDLVFDPYPWNAALLKNQPPKSKL</sequence>
<feature type="region of interest" description="Disordered" evidence="15">
    <location>
        <begin position="376"/>
        <end position="395"/>
    </location>
</feature>
<evidence type="ECO:0000256" key="1">
    <source>
        <dbReference type="ARBA" id="ARBA00001201"/>
    </source>
</evidence>
<evidence type="ECO:0000256" key="6">
    <source>
        <dbReference type="ARBA" id="ARBA00022630"/>
    </source>
</evidence>
<evidence type="ECO:0000256" key="5">
    <source>
        <dbReference type="ARBA" id="ARBA00006288"/>
    </source>
</evidence>
<dbReference type="SUPFAM" id="SSF47203">
    <property type="entry name" value="Acyl-CoA dehydrogenase C-terminal domain-like"/>
    <property type="match status" value="2"/>
</dbReference>
<evidence type="ECO:0000256" key="2">
    <source>
        <dbReference type="ARBA" id="ARBA00001974"/>
    </source>
</evidence>
<dbReference type="InterPro" id="IPR046373">
    <property type="entry name" value="Acyl-CoA_Oxase/DH_mid-dom_sf"/>
</dbReference>
<reference evidence="21" key="1">
    <citation type="journal article" date="2017" name="Nat. Microbiol.">
        <title>Global analysis of biosynthetic gene clusters reveals vast potential of secondary metabolite production in Penicillium species.</title>
        <authorList>
            <person name="Nielsen J.C."/>
            <person name="Grijseels S."/>
            <person name="Prigent S."/>
            <person name="Ji B."/>
            <person name="Dainat J."/>
            <person name="Nielsen K.F."/>
            <person name="Frisvad J.C."/>
            <person name="Workman M."/>
            <person name="Nielsen J."/>
        </authorList>
    </citation>
    <scope>NUCLEOTIDE SEQUENCE [LARGE SCALE GENOMIC DNA]</scope>
    <source>
        <strain evidence="21">IBT 11843</strain>
    </source>
</reference>
<dbReference type="PANTHER" id="PTHR10909:SF250">
    <property type="entry name" value="PEROXISOMAL ACYL-COENZYME A OXIDASE 1"/>
    <property type="match status" value="1"/>
</dbReference>
<feature type="binding site" evidence="14">
    <location>
        <position position="153"/>
    </location>
    <ligand>
        <name>FAD</name>
        <dbReference type="ChEBI" id="CHEBI:57692"/>
    </ligand>
</feature>
<comment type="cofactor">
    <cofactor evidence="2">
        <name>FAD</name>
        <dbReference type="ChEBI" id="CHEBI:57692"/>
    </cofactor>
</comment>
<dbReference type="InterPro" id="IPR055060">
    <property type="entry name" value="ACOX_C_alpha1"/>
</dbReference>
<evidence type="ECO:0000259" key="18">
    <source>
        <dbReference type="Pfam" id="PF14749"/>
    </source>
</evidence>
<feature type="active site" description="Proton acceptor" evidence="13">
    <location>
        <position position="456"/>
    </location>
</feature>
<dbReference type="InterPro" id="IPR006091">
    <property type="entry name" value="Acyl-CoA_Oxase/DH_mid-dom"/>
</dbReference>
<dbReference type="InterPro" id="IPR029320">
    <property type="entry name" value="Acyl-CoA_ox_N"/>
</dbReference>
<dbReference type="Gene3D" id="2.40.110.10">
    <property type="entry name" value="Butyryl-CoA Dehydrogenase, subunit A, domain 2"/>
    <property type="match status" value="1"/>
</dbReference>
<evidence type="ECO:0000256" key="8">
    <source>
        <dbReference type="ARBA" id="ARBA00022832"/>
    </source>
</evidence>
<dbReference type="OrthoDB" id="538336at2759"/>
<keyword evidence="9" id="KW-0560">Oxidoreductase</keyword>
<dbReference type="PIRSF" id="PIRSF000168">
    <property type="entry name" value="Acyl-CoA_oxidase"/>
    <property type="match status" value="1"/>
</dbReference>
<dbReference type="Gene3D" id="1.10.540.10">
    <property type="entry name" value="Acyl-CoA dehydrogenase/oxidase, N-terminal domain"/>
    <property type="match status" value="1"/>
</dbReference>
<protein>
    <recommendedName>
        <fullName evidence="12">Acyl-coenzyme A oxidase</fullName>
    </recommendedName>
</protein>
<evidence type="ECO:0000256" key="12">
    <source>
        <dbReference type="PIRNR" id="PIRNR000168"/>
    </source>
</evidence>
<dbReference type="STRING" id="69771.A0A1V6P0M0"/>
<feature type="domain" description="Acyl-CoA oxidase C-alpha1" evidence="19">
    <location>
        <begin position="290"/>
        <end position="471"/>
    </location>
</feature>
<dbReference type="PANTHER" id="PTHR10909">
    <property type="entry name" value="ELECTRON TRANSPORT OXIDOREDUCTASE"/>
    <property type="match status" value="1"/>
</dbReference>
<dbReference type="FunFam" id="1.20.140.10:FF:000013">
    <property type="entry name" value="Acyl-coenzyme A oxidase"/>
    <property type="match status" value="1"/>
</dbReference>
<dbReference type="InterPro" id="IPR012258">
    <property type="entry name" value="Acyl-CoA_oxidase"/>
</dbReference>
<evidence type="ECO:0000259" key="19">
    <source>
        <dbReference type="Pfam" id="PF22924"/>
    </source>
</evidence>
<dbReference type="EMBL" id="MDYL01000023">
    <property type="protein sequence ID" value="OQD70501.1"/>
    <property type="molecule type" value="Genomic_DNA"/>
</dbReference>
<evidence type="ECO:0000256" key="9">
    <source>
        <dbReference type="ARBA" id="ARBA00023002"/>
    </source>
</evidence>
<feature type="domain" description="Acyl-coenzyme A oxidase N-terminal" evidence="18">
    <location>
        <begin position="33"/>
        <end position="147"/>
    </location>
</feature>
<dbReference type="InterPro" id="IPR009100">
    <property type="entry name" value="AcylCoA_DH/oxidase_NM_dom_sf"/>
</dbReference>
<dbReference type="Pfam" id="PF22924">
    <property type="entry name" value="ACOX_C_alpha1"/>
    <property type="match status" value="1"/>
</dbReference>
<evidence type="ECO:0000256" key="3">
    <source>
        <dbReference type="ARBA" id="ARBA00004275"/>
    </source>
</evidence>
<keyword evidence="7 12" id="KW-0274">FAD</keyword>
<dbReference type="UniPathway" id="UPA00661"/>
<name>A0A1V6P0M0_PENDC</name>
<dbReference type="GO" id="GO:0003997">
    <property type="term" value="F:acyl-CoA oxidase activity"/>
    <property type="evidence" value="ECO:0007669"/>
    <property type="project" value="UniProtKB-EC"/>
</dbReference>
<dbReference type="GO" id="GO:0055088">
    <property type="term" value="P:lipid homeostasis"/>
    <property type="evidence" value="ECO:0007669"/>
    <property type="project" value="TreeGrafter"/>
</dbReference>
<dbReference type="Proteomes" id="UP000191522">
    <property type="component" value="Unassembled WGS sequence"/>
</dbReference>
<feature type="binding site" evidence="14">
    <location>
        <position position="192"/>
    </location>
    <ligand>
        <name>FAD</name>
        <dbReference type="ChEBI" id="CHEBI:57692"/>
    </ligand>
</feature>
<dbReference type="OMA" id="AHAQYMV"/>
<keyword evidence="11" id="KW-0576">Peroxisome</keyword>
<dbReference type="GO" id="GO:0005777">
    <property type="term" value="C:peroxisome"/>
    <property type="evidence" value="ECO:0007669"/>
    <property type="project" value="UniProtKB-SubCell"/>
</dbReference>
<dbReference type="FunFam" id="2.40.110.10:FF:000003">
    <property type="entry name" value="Acyl-coenzyme A oxidase"/>
    <property type="match status" value="1"/>
</dbReference>
<dbReference type="Pfam" id="PF01756">
    <property type="entry name" value="ACOX"/>
    <property type="match status" value="1"/>
</dbReference>
<dbReference type="Pfam" id="PF14749">
    <property type="entry name" value="Acyl-CoA_ox_N"/>
    <property type="match status" value="1"/>
</dbReference>
<evidence type="ECO:0000256" key="15">
    <source>
        <dbReference type="SAM" id="MobiDB-lite"/>
    </source>
</evidence>
<dbReference type="InterPro" id="IPR037069">
    <property type="entry name" value="AcylCoA_DH/ox_N_sf"/>
</dbReference>
<evidence type="ECO:0000259" key="16">
    <source>
        <dbReference type="Pfam" id="PF01756"/>
    </source>
</evidence>
<dbReference type="InterPro" id="IPR002655">
    <property type="entry name" value="Acyl-CoA_oxidase_C"/>
</dbReference>
<dbReference type="InterPro" id="IPR036250">
    <property type="entry name" value="AcylCo_DH-like_C"/>
</dbReference>
<comment type="catalytic activity">
    <reaction evidence="1">
        <text>a 2,3-saturated acyl-CoA + O2 = a (2E)-enoyl-CoA + H2O2</text>
        <dbReference type="Rhea" id="RHEA:38959"/>
        <dbReference type="ChEBI" id="CHEBI:15379"/>
        <dbReference type="ChEBI" id="CHEBI:16240"/>
        <dbReference type="ChEBI" id="CHEBI:58856"/>
        <dbReference type="ChEBI" id="CHEBI:65111"/>
        <dbReference type="EC" id="1.3.3.6"/>
    </reaction>
</comment>
<comment type="caution">
    <text evidence="20">The sequence shown here is derived from an EMBL/GenBank/DDBJ whole genome shotgun (WGS) entry which is preliminary data.</text>
</comment>
<accession>A0A1V6P0M0</accession>
<feature type="domain" description="Acyl-CoA oxidase/dehydrogenase middle" evidence="17">
    <location>
        <begin position="149"/>
        <end position="258"/>
    </location>
</feature>
<proteinExistence type="inferred from homology"/>
<evidence type="ECO:0000256" key="14">
    <source>
        <dbReference type="PIRSR" id="PIRSR000168-2"/>
    </source>
</evidence>
<evidence type="ECO:0000256" key="13">
    <source>
        <dbReference type="PIRSR" id="PIRSR000168-1"/>
    </source>
</evidence>
<dbReference type="AlphaFoldDB" id="A0A1V6P0M0"/>
<evidence type="ECO:0000256" key="10">
    <source>
        <dbReference type="ARBA" id="ARBA00023098"/>
    </source>
</evidence>
<keyword evidence="21" id="KW-1185">Reference proteome</keyword>
<evidence type="ECO:0000256" key="11">
    <source>
        <dbReference type="ARBA" id="ARBA00023140"/>
    </source>
</evidence>
<comment type="pathway">
    <text evidence="4">Lipid metabolism; peroxisomal fatty acid beta-oxidation.</text>
</comment>
<dbReference type="GO" id="GO:0033540">
    <property type="term" value="P:fatty acid beta-oxidation using acyl-CoA oxidase"/>
    <property type="evidence" value="ECO:0007669"/>
    <property type="project" value="UniProtKB-UniPathway"/>
</dbReference>
<evidence type="ECO:0000256" key="7">
    <source>
        <dbReference type="ARBA" id="ARBA00022827"/>
    </source>
</evidence>
<dbReference type="FunFam" id="1.20.140.10:FF:000015">
    <property type="entry name" value="Acyl-coenzyme A oxidase"/>
    <property type="match status" value="1"/>
</dbReference>
<evidence type="ECO:0000256" key="4">
    <source>
        <dbReference type="ARBA" id="ARBA00004846"/>
    </source>
</evidence>